<dbReference type="AlphaFoldDB" id="A0A1F5ZR59"/>
<evidence type="ECO:0000313" key="4">
    <source>
        <dbReference type="Proteomes" id="UP000177383"/>
    </source>
</evidence>
<keyword evidence="1" id="KW-0472">Membrane</keyword>
<feature type="transmembrane region" description="Helical" evidence="1">
    <location>
        <begin position="33"/>
        <end position="51"/>
    </location>
</feature>
<dbReference type="PANTHER" id="PTHR39430:SF1">
    <property type="entry name" value="PROTEASE"/>
    <property type="match status" value="1"/>
</dbReference>
<comment type="caution">
    <text evidence="3">The sequence shown here is derived from an EMBL/GenBank/DDBJ whole genome shotgun (WGS) entry which is preliminary data.</text>
</comment>
<feature type="transmembrane region" description="Helical" evidence="1">
    <location>
        <begin position="102"/>
        <end position="121"/>
    </location>
</feature>
<dbReference type="GO" id="GO:0004175">
    <property type="term" value="F:endopeptidase activity"/>
    <property type="evidence" value="ECO:0007669"/>
    <property type="project" value="UniProtKB-ARBA"/>
</dbReference>
<dbReference type="GO" id="GO:0080120">
    <property type="term" value="P:CAAX-box protein maturation"/>
    <property type="evidence" value="ECO:0007669"/>
    <property type="project" value="UniProtKB-ARBA"/>
</dbReference>
<feature type="transmembrane region" description="Helical" evidence="1">
    <location>
        <begin position="71"/>
        <end position="90"/>
    </location>
</feature>
<evidence type="ECO:0000259" key="2">
    <source>
        <dbReference type="Pfam" id="PF02517"/>
    </source>
</evidence>
<keyword evidence="1" id="KW-1133">Transmembrane helix</keyword>
<dbReference type="EMBL" id="MFJE01000011">
    <property type="protein sequence ID" value="OGG14824.1"/>
    <property type="molecule type" value="Genomic_DNA"/>
</dbReference>
<feature type="transmembrane region" description="Helical" evidence="1">
    <location>
        <begin position="195"/>
        <end position="212"/>
    </location>
</feature>
<keyword evidence="1" id="KW-0812">Transmembrane</keyword>
<dbReference type="Proteomes" id="UP000177383">
    <property type="component" value="Unassembled WGS sequence"/>
</dbReference>
<sequence length="213" mass="24078">MQDKRVYIVWLAIFAVWSIYRAFFRFPEAVDELIVKPLIFVAPVLYFVLLVEKSTLESIGLTTRNLFREIYLGLGIGVFFALEGLLVNLVKYGTFSFLPIQAVASVGLMPFLLFTLFTSVSEEILGRGFVYSRIAASEKNQFKAIIIASFLFLLLHIPILFAQLNLTGGSLVVYLVSIFILGVTNSYMFSLRKSLVIPILIHIFWNATVALYL</sequence>
<proteinExistence type="predicted"/>
<accession>A0A1F5ZR59</accession>
<protein>
    <recommendedName>
        <fullName evidence="2">CAAX prenyl protease 2/Lysostaphin resistance protein A-like domain-containing protein</fullName>
    </recommendedName>
</protein>
<dbReference type="STRING" id="1798375.A2773_07020"/>
<feature type="domain" description="CAAX prenyl protease 2/Lysostaphin resistance protein A-like" evidence="2">
    <location>
        <begin position="108"/>
        <end position="207"/>
    </location>
</feature>
<reference evidence="3 4" key="1">
    <citation type="journal article" date="2016" name="Nat. Commun.">
        <title>Thousands of microbial genomes shed light on interconnected biogeochemical processes in an aquifer system.</title>
        <authorList>
            <person name="Anantharaman K."/>
            <person name="Brown C.T."/>
            <person name="Hug L.A."/>
            <person name="Sharon I."/>
            <person name="Castelle C.J."/>
            <person name="Probst A.J."/>
            <person name="Thomas B.C."/>
            <person name="Singh A."/>
            <person name="Wilkins M.J."/>
            <person name="Karaoz U."/>
            <person name="Brodie E.L."/>
            <person name="Williams K.H."/>
            <person name="Hubbard S.S."/>
            <person name="Banfield J.F."/>
        </authorList>
    </citation>
    <scope>NUCLEOTIDE SEQUENCE [LARGE SCALE GENOMIC DNA]</scope>
</reference>
<dbReference type="PANTHER" id="PTHR39430">
    <property type="entry name" value="MEMBRANE-ASSOCIATED PROTEASE-RELATED"/>
    <property type="match status" value="1"/>
</dbReference>
<evidence type="ECO:0000256" key="1">
    <source>
        <dbReference type="SAM" id="Phobius"/>
    </source>
</evidence>
<name>A0A1F5ZR59_9BACT</name>
<gene>
    <name evidence="3" type="ORF">A2773_07020</name>
</gene>
<dbReference type="InterPro" id="IPR003675">
    <property type="entry name" value="Rce1/LyrA-like_dom"/>
</dbReference>
<evidence type="ECO:0000313" key="3">
    <source>
        <dbReference type="EMBL" id="OGG14824.1"/>
    </source>
</evidence>
<feature type="transmembrane region" description="Helical" evidence="1">
    <location>
        <begin position="168"/>
        <end position="188"/>
    </location>
</feature>
<organism evidence="3 4">
    <name type="scientific">Candidatus Gottesmanbacteria bacterium RIFCSPHIGHO2_01_FULL_39_10</name>
    <dbReference type="NCBI Taxonomy" id="1798375"/>
    <lineage>
        <taxon>Bacteria</taxon>
        <taxon>Candidatus Gottesmaniibacteriota</taxon>
    </lineage>
</organism>
<feature type="transmembrane region" description="Helical" evidence="1">
    <location>
        <begin position="7"/>
        <end position="27"/>
    </location>
</feature>
<feature type="transmembrane region" description="Helical" evidence="1">
    <location>
        <begin position="142"/>
        <end position="162"/>
    </location>
</feature>
<dbReference type="Pfam" id="PF02517">
    <property type="entry name" value="Rce1-like"/>
    <property type="match status" value="1"/>
</dbReference>